<evidence type="ECO:0000313" key="2">
    <source>
        <dbReference type="Proteomes" id="UP000197277"/>
    </source>
</evidence>
<protein>
    <submittedName>
        <fullName evidence="1">Uncharacterized protein</fullName>
    </submittedName>
</protein>
<evidence type="ECO:0000313" key="1">
    <source>
        <dbReference type="EMBL" id="OWP64861.1"/>
    </source>
</evidence>
<dbReference type="EMBL" id="NIRR01000001">
    <property type="protein sequence ID" value="OWP64861.1"/>
    <property type="molecule type" value="Genomic_DNA"/>
</dbReference>
<organism evidence="1 2">
    <name type="scientific">Hymenobacter amundsenii</name>
    <dbReference type="NCBI Taxonomy" id="2006685"/>
    <lineage>
        <taxon>Bacteria</taxon>
        <taxon>Pseudomonadati</taxon>
        <taxon>Bacteroidota</taxon>
        <taxon>Cytophagia</taxon>
        <taxon>Cytophagales</taxon>
        <taxon>Hymenobacteraceae</taxon>
        <taxon>Hymenobacter</taxon>
    </lineage>
</organism>
<keyword evidence="2" id="KW-1185">Reference proteome</keyword>
<dbReference type="RefSeq" id="WP_088462472.1">
    <property type="nucleotide sequence ID" value="NZ_NIRR01000001.1"/>
</dbReference>
<dbReference type="AlphaFoldDB" id="A0A246FQ33"/>
<sequence length="63" mass="7090">MNYLAYGLAVIRSEAIYNILNYDAVAEAAMDTRILIYTKDIPAFQQLLGSRYDVVYPAVQATQ</sequence>
<proteinExistence type="predicted"/>
<gene>
    <name evidence="1" type="ORF">CDA63_00410</name>
</gene>
<dbReference type="Proteomes" id="UP000197277">
    <property type="component" value="Unassembled WGS sequence"/>
</dbReference>
<reference evidence="1 2" key="1">
    <citation type="submission" date="2017-06" db="EMBL/GenBank/DDBJ databases">
        <title>Hymenobacter amundsenii sp. nov. isolated from regoliths in Antarctica.</title>
        <authorList>
            <person name="Sedlacek I."/>
            <person name="Kralova S."/>
            <person name="Pantucek R."/>
            <person name="Svec P."/>
            <person name="Holochova P."/>
            <person name="Stankova E."/>
            <person name="Vrbovska V."/>
            <person name="Busse H.-J."/>
        </authorList>
    </citation>
    <scope>NUCLEOTIDE SEQUENCE [LARGE SCALE GENOMIC DNA]</scope>
    <source>
        <strain evidence="1 2">CCM 8682</strain>
    </source>
</reference>
<comment type="caution">
    <text evidence="1">The sequence shown here is derived from an EMBL/GenBank/DDBJ whole genome shotgun (WGS) entry which is preliminary data.</text>
</comment>
<accession>A0A246FQ33</accession>
<name>A0A246FQ33_9BACT</name>